<gene>
    <name evidence="4" type="ORF">PZA18_09205</name>
</gene>
<dbReference type="PANTHER" id="PTHR35603">
    <property type="match status" value="1"/>
</dbReference>
<name>A0ABT7DWM5_9NEIS</name>
<keyword evidence="2" id="KW-0472">Membrane</keyword>
<accession>A0ABT7DWM5</accession>
<comment type="subcellular location">
    <subcellularLocation>
        <location evidence="1">Membrane</location>
    </subcellularLocation>
</comment>
<evidence type="ECO:0000256" key="2">
    <source>
        <dbReference type="ARBA" id="ARBA00023136"/>
    </source>
</evidence>
<evidence type="ECO:0000256" key="1">
    <source>
        <dbReference type="ARBA" id="ARBA00004370"/>
    </source>
</evidence>
<protein>
    <submittedName>
        <fullName evidence="4">Glycine zipper 2TM domain-containing protein</fullName>
    </submittedName>
</protein>
<sequence length="184" mass="19573">MMNKSMLIGMIAGGVAVVSVGAAAGYKALKGPEFADVVSVDPVKVAQKQPHQECRQVKVTHVRPVKDSDRITGTVIGGLLGGALGNQVGGGDGRKLATVAGIVGGGYAGNRIQKSMQDSDRYTTTEERCKTINETVEKVVGYDVKYRLDGNVGMVRMDHLPADRIPVKDGQLVLNQYTPVQHLN</sequence>
<evidence type="ECO:0000313" key="4">
    <source>
        <dbReference type="EMBL" id="MDK2124224.1"/>
    </source>
</evidence>
<dbReference type="Proteomes" id="UP001172778">
    <property type="component" value="Unassembled WGS sequence"/>
</dbReference>
<organism evidence="4 5">
    <name type="scientific">Parachitinimonas caeni</name>
    <dbReference type="NCBI Taxonomy" id="3031301"/>
    <lineage>
        <taxon>Bacteria</taxon>
        <taxon>Pseudomonadati</taxon>
        <taxon>Pseudomonadota</taxon>
        <taxon>Betaproteobacteria</taxon>
        <taxon>Neisseriales</taxon>
        <taxon>Chitinibacteraceae</taxon>
        <taxon>Parachitinimonas</taxon>
    </lineage>
</organism>
<proteinExistence type="predicted"/>
<keyword evidence="5" id="KW-1185">Reference proteome</keyword>
<evidence type="ECO:0000313" key="5">
    <source>
        <dbReference type="Proteomes" id="UP001172778"/>
    </source>
</evidence>
<dbReference type="NCBIfam" id="NF008437">
    <property type="entry name" value="PRK11280.1"/>
    <property type="match status" value="1"/>
</dbReference>
<comment type="caution">
    <text evidence="4">The sequence shown here is derived from an EMBL/GenBank/DDBJ whole genome shotgun (WGS) entry which is preliminary data.</text>
</comment>
<reference evidence="4" key="1">
    <citation type="submission" date="2023-03" db="EMBL/GenBank/DDBJ databases">
        <title>Chitinimonas shenzhenensis gen. nov., sp. nov., a novel member of family Burkholderiaceae isolated from activated sludge collected in Shen Zhen, China.</title>
        <authorList>
            <person name="Wang X."/>
        </authorList>
    </citation>
    <scope>NUCLEOTIDE SEQUENCE</scope>
    <source>
        <strain evidence="4">DQS-5</strain>
    </source>
</reference>
<feature type="domain" description="Glycine zipper 2TM" evidence="3">
    <location>
        <begin position="73"/>
        <end position="113"/>
    </location>
</feature>
<dbReference type="EMBL" id="JARRAF010000008">
    <property type="protein sequence ID" value="MDK2124224.1"/>
    <property type="molecule type" value="Genomic_DNA"/>
</dbReference>
<dbReference type="InterPro" id="IPR051407">
    <property type="entry name" value="Bact_OM_lipoprot/Surf_antigen"/>
</dbReference>
<evidence type="ECO:0000259" key="3">
    <source>
        <dbReference type="Pfam" id="PF05433"/>
    </source>
</evidence>
<dbReference type="Pfam" id="PF05433">
    <property type="entry name" value="Rick_17kDa_Anti"/>
    <property type="match status" value="1"/>
</dbReference>
<dbReference type="RefSeq" id="WP_284100533.1">
    <property type="nucleotide sequence ID" value="NZ_JARRAF010000008.1"/>
</dbReference>
<dbReference type="InterPro" id="IPR008816">
    <property type="entry name" value="Gly_zipper_2TM_dom"/>
</dbReference>
<dbReference type="PANTHER" id="PTHR35603:SF2">
    <property type="entry name" value="OUTER MEMBRANE LIPOPROTEIN"/>
    <property type="match status" value="1"/>
</dbReference>